<dbReference type="InterPro" id="IPR014032">
    <property type="entry name" value="Peptidase_A24A_bac"/>
</dbReference>
<reference evidence="5 6" key="1">
    <citation type="submission" date="2023-04" db="EMBL/GenBank/DDBJ databases">
        <title>Australian commercial rhizobial inoculants.</title>
        <authorList>
            <person name="Kohlmeier M.G."/>
            <person name="O'Hara G.W."/>
            <person name="Colombi E."/>
            <person name="Ramsay J.P."/>
            <person name="Terpolilli J."/>
        </authorList>
    </citation>
    <scope>NUCLEOTIDE SEQUENCE [LARGE SCALE GENOMIC DNA]</scope>
    <source>
        <strain evidence="5 6">CB627</strain>
    </source>
</reference>
<dbReference type="EMBL" id="CP121646">
    <property type="protein sequence ID" value="WFU66687.1"/>
    <property type="molecule type" value="Genomic_DNA"/>
</dbReference>
<evidence type="ECO:0000256" key="1">
    <source>
        <dbReference type="ARBA" id="ARBA00005801"/>
    </source>
</evidence>
<keyword evidence="3" id="KW-0812">Transmembrane</keyword>
<dbReference type="GO" id="GO:0016787">
    <property type="term" value="F:hydrolase activity"/>
    <property type="evidence" value="ECO:0007669"/>
    <property type="project" value="UniProtKB-KW"/>
</dbReference>
<sequence length="186" mass="19759">MRHHEREHLANTMWDAPITTDPFATTALVFIIAATISISFIDSLWMVIPDAMNLCLGAGGLLAARHLPPITVSESVTGLVIGGATAWLFRLLYRKARGREGIGLGDVKFLAAAGTWVGAEGLAPLLLAASTTGLLLVGGRLLAGHKLRPTDRLPFAPFLCIGLLCVVIPQILSGSLIHELLLRALP</sequence>
<dbReference type="InterPro" id="IPR050882">
    <property type="entry name" value="Prepilin_peptidase/N-MTase"/>
</dbReference>
<comment type="similarity">
    <text evidence="1 2">Belongs to the peptidase A24 family.</text>
</comment>
<evidence type="ECO:0000256" key="3">
    <source>
        <dbReference type="SAM" id="Phobius"/>
    </source>
</evidence>
<gene>
    <name evidence="5" type="ORF">QA636_14740</name>
</gene>
<organism evidence="5 6">
    <name type="scientific">Bradyrhizobium brasilense</name>
    <dbReference type="NCBI Taxonomy" id="1419277"/>
    <lineage>
        <taxon>Bacteria</taxon>
        <taxon>Pseudomonadati</taxon>
        <taxon>Pseudomonadota</taxon>
        <taxon>Alphaproteobacteria</taxon>
        <taxon>Hyphomicrobiales</taxon>
        <taxon>Nitrobacteraceae</taxon>
        <taxon>Bradyrhizobium</taxon>
    </lineage>
</organism>
<keyword evidence="3" id="KW-0472">Membrane</keyword>
<feature type="domain" description="Prepilin type IV endopeptidase peptidase" evidence="4">
    <location>
        <begin position="30"/>
        <end position="136"/>
    </location>
</feature>
<keyword evidence="6" id="KW-1185">Reference proteome</keyword>
<dbReference type="PANTHER" id="PTHR30487:SF0">
    <property type="entry name" value="PREPILIN LEADER PEPTIDASE_N-METHYLTRANSFERASE-RELATED"/>
    <property type="match status" value="1"/>
</dbReference>
<dbReference type="PRINTS" id="PR00864">
    <property type="entry name" value="PREPILNPTASE"/>
</dbReference>
<keyword evidence="3" id="KW-1133">Transmembrane helix</keyword>
<evidence type="ECO:0000313" key="5">
    <source>
        <dbReference type="EMBL" id="WFU66687.1"/>
    </source>
</evidence>
<dbReference type="InterPro" id="IPR000045">
    <property type="entry name" value="Prepilin_IV_endopep_pep"/>
</dbReference>
<dbReference type="Proteomes" id="UP001221546">
    <property type="component" value="Chromosome"/>
</dbReference>
<evidence type="ECO:0000256" key="2">
    <source>
        <dbReference type="RuleBase" id="RU003793"/>
    </source>
</evidence>
<keyword evidence="5" id="KW-0378">Hydrolase</keyword>
<dbReference type="Gene3D" id="1.20.120.1220">
    <property type="match status" value="1"/>
</dbReference>
<accession>A0ABY8JSJ8</accession>
<dbReference type="Pfam" id="PF01478">
    <property type="entry name" value="Peptidase_A24"/>
    <property type="match status" value="1"/>
</dbReference>
<feature type="transmembrane region" description="Helical" evidence="3">
    <location>
        <begin position="68"/>
        <end position="89"/>
    </location>
</feature>
<dbReference type="EC" id="3.4.23.-" evidence="5"/>
<protein>
    <submittedName>
        <fullName evidence="5">A24 family peptidase</fullName>
        <ecNumber evidence="5">3.4.23.-</ecNumber>
    </submittedName>
</protein>
<evidence type="ECO:0000259" key="4">
    <source>
        <dbReference type="Pfam" id="PF01478"/>
    </source>
</evidence>
<feature type="transmembrane region" description="Helical" evidence="3">
    <location>
        <begin position="23"/>
        <end position="48"/>
    </location>
</feature>
<dbReference type="RefSeq" id="WP_310885707.1">
    <property type="nucleotide sequence ID" value="NZ_CP121646.1"/>
</dbReference>
<dbReference type="PANTHER" id="PTHR30487">
    <property type="entry name" value="TYPE 4 PREPILIN-LIKE PROTEINS LEADER PEPTIDE-PROCESSING ENZYME"/>
    <property type="match status" value="1"/>
</dbReference>
<evidence type="ECO:0000313" key="6">
    <source>
        <dbReference type="Proteomes" id="UP001221546"/>
    </source>
</evidence>
<feature type="transmembrane region" description="Helical" evidence="3">
    <location>
        <begin position="155"/>
        <end position="177"/>
    </location>
</feature>
<name>A0ABY8JSJ8_9BRAD</name>
<proteinExistence type="inferred from homology"/>